<accession>A0A516GU74</accession>
<organism evidence="2 3">
    <name type="scientific">Formosa sediminum</name>
    <dbReference type="NCBI Taxonomy" id="2594004"/>
    <lineage>
        <taxon>Bacteria</taxon>
        <taxon>Pseudomonadati</taxon>
        <taxon>Bacteroidota</taxon>
        <taxon>Flavobacteriia</taxon>
        <taxon>Flavobacteriales</taxon>
        <taxon>Flavobacteriaceae</taxon>
        <taxon>Formosa</taxon>
    </lineage>
</organism>
<feature type="chain" id="PRO_5021784548" evidence="1">
    <location>
        <begin position="19"/>
        <end position="334"/>
    </location>
</feature>
<keyword evidence="3" id="KW-1185">Reference proteome</keyword>
<name>A0A516GU74_9FLAO</name>
<dbReference type="Proteomes" id="UP000319209">
    <property type="component" value="Chromosome"/>
</dbReference>
<dbReference type="AlphaFoldDB" id="A0A516GU74"/>
<dbReference type="OrthoDB" id="1421312at2"/>
<dbReference type="RefSeq" id="WP_143381961.1">
    <property type="nucleotide sequence ID" value="NZ_CP041637.1"/>
</dbReference>
<sequence>MKIYITIILCAIPLLSMAQYTDVINSNRPGVSKSAYAVGVNVIQVEAGPYYIKEKHDPLNYDVSGAGVDFAARYGLLWEPLEIIVDGTFQADTQTYHSSIIDDEISRSNMKYFSMGAKYLVYDPNKKAGEDKPNLYSWKANRKFKWSRLIPAVSIYAGANYDTEFNPYTPYGIEGFSPKIGINTQHNFTNGWVFIMNLYKNRIGMEDSYGTDASDLQYIFTLTHSFGQKWVAFGEYQGIKNDFYADDLFRLGGAYLFSKDLQFDTALTFNVKDTPSVFSLNFGASYRLDLHKDKVIDNNENGTSAQKEAERLNNKDYYKFGEDEDAAPTEYKMD</sequence>
<gene>
    <name evidence="2" type="ORF">FNB79_14090</name>
</gene>
<protein>
    <submittedName>
        <fullName evidence="2">Transporter</fullName>
    </submittedName>
</protein>
<dbReference type="EMBL" id="CP041637">
    <property type="protein sequence ID" value="QDO95053.1"/>
    <property type="molecule type" value="Genomic_DNA"/>
</dbReference>
<dbReference type="Pfam" id="PF13557">
    <property type="entry name" value="Phenol_MetA_deg"/>
    <property type="match status" value="1"/>
</dbReference>
<evidence type="ECO:0000256" key="1">
    <source>
        <dbReference type="SAM" id="SignalP"/>
    </source>
</evidence>
<dbReference type="KEGG" id="fop:FNB79_14090"/>
<keyword evidence="1" id="KW-0732">Signal</keyword>
<evidence type="ECO:0000313" key="2">
    <source>
        <dbReference type="EMBL" id="QDO95053.1"/>
    </source>
</evidence>
<dbReference type="InterPro" id="IPR025737">
    <property type="entry name" value="FApF"/>
</dbReference>
<feature type="signal peptide" evidence="1">
    <location>
        <begin position="1"/>
        <end position="18"/>
    </location>
</feature>
<proteinExistence type="predicted"/>
<reference evidence="2 3" key="1">
    <citation type="submission" date="2019-07" db="EMBL/GenBank/DDBJ databases">
        <title>Genome sequencing for Formosa sp. PS13.</title>
        <authorList>
            <person name="Park S.-J."/>
        </authorList>
    </citation>
    <scope>NUCLEOTIDE SEQUENCE [LARGE SCALE GENOMIC DNA]</scope>
    <source>
        <strain evidence="2 3">PS13</strain>
    </source>
</reference>
<evidence type="ECO:0000313" key="3">
    <source>
        <dbReference type="Proteomes" id="UP000319209"/>
    </source>
</evidence>